<dbReference type="GO" id="GO:0015385">
    <property type="term" value="F:sodium:proton antiporter activity"/>
    <property type="evidence" value="ECO:0007669"/>
    <property type="project" value="TreeGrafter"/>
</dbReference>
<sequence length="109" mass="11740">MMMILEAVISLFLVVGALIALIGTIGLARLPDIYTRLHGPAKASTLGVGATLFGSFLYFTFFTEGVSMQEALITAFLFVTAPVSANMIAKAALHRRVKCSENTQNKPFD</sequence>
<feature type="transmembrane region" description="Helical" evidence="1">
    <location>
        <begin position="6"/>
        <end position="28"/>
    </location>
</feature>
<name>A0A432VVN7_9GAMM</name>
<dbReference type="PANTHER" id="PTHR34703">
    <property type="entry name" value="ANTIPORTER SUBUNIT MNHG2-RELATED"/>
    <property type="match status" value="1"/>
</dbReference>
<evidence type="ECO:0000313" key="2">
    <source>
        <dbReference type="EMBL" id="RUO20669.1"/>
    </source>
</evidence>
<organism evidence="2 3">
    <name type="scientific">Aliidiomarina haloalkalitolerans</name>
    <dbReference type="NCBI Taxonomy" id="859059"/>
    <lineage>
        <taxon>Bacteria</taxon>
        <taxon>Pseudomonadati</taxon>
        <taxon>Pseudomonadota</taxon>
        <taxon>Gammaproteobacteria</taxon>
        <taxon>Alteromonadales</taxon>
        <taxon>Idiomarinaceae</taxon>
        <taxon>Aliidiomarina</taxon>
    </lineage>
</organism>
<evidence type="ECO:0000313" key="3">
    <source>
        <dbReference type="Proteomes" id="UP000288212"/>
    </source>
</evidence>
<feature type="transmembrane region" description="Helical" evidence="1">
    <location>
        <begin position="40"/>
        <end position="59"/>
    </location>
</feature>
<dbReference type="PANTHER" id="PTHR34703:SF1">
    <property type="entry name" value="ANTIPORTER SUBUNIT MNHG2-RELATED"/>
    <property type="match status" value="1"/>
</dbReference>
<dbReference type="OrthoDB" id="9813804at2"/>
<dbReference type="AlphaFoldDB" id="A0A432VVN7"/>
<gene>
    <name evidence="2" type="ORF">CWE06_05000</name>
</gene>
<dbReference type="Proteomes" id="UP000288212">
    <property type="component" value="Unassembled WGS sequence"/>
</dbReference>
<reference evidence="2 3" key="1">
    <citation type="journal article" date="2011" name="Front. Microbiol.">
        <title>Genomic signatures of strain selection and enhancement in Bacillus atrophaeus var. globigii, a historical biowarfare simulant.</title>
        <authorList>
            <person name="Gibbons H.S."/>
            <person name="Broomall S.M."/>
            <person name="McNew L.A."/>
            <person name="Daligault H."/>
            <person name="Chapman C."/>
            <person name="Bruce D."/>
            <person name="Karavis M."/>
            <person name="Krepps M."/>
            <person name="McGregor P.A."/>
            <person name="Hong C."/>
            <person name="Park K.H."/>
            <person name="Akmal A."/>
            <person name="Feldman A."/>
            <person name="Lin J.S."/>
            <person name="Chang W.E."/>
            <person name="Higgs B.W."/>
            <person name="Demirev P."/>
            <person name="Lindquist J."/>
            <person name="Liem A."/>
            <person name="Fochler E."/>
            <person name="Read T.D."/>
            <person name="Tapia R."/>
            <person name="Johnson S."/>
            <person name="Bishop-Lilly K.A."/>
            <person name="Detter C."/>
            <person name="Han C."/>
            <person name="Sozhamannan S."/>
            <person name="Rosenzweig C.N."/>
            <person name="Skowronski E.W."/>
        </authorList>
    </citation>
    <scope>NUCLEOTIDE SEQUENCE [LARGE SCALE GENOMIC DNA]</scope>
    <source>
        <strain evidence="2 3">AK5</strain>
    </source>
</reference>
<keyword evidence="3" id="KW-1185">Reference proteome</keyword>
<dbReference type="EMBL" id="PIPI01000002">
    <property type="protein sequence ID" value="RUO20669.1"/>
    <property type="molecule type" value="Genomic_DNA"/>
</dbReference>
<accession>A0A432VVN7</accession>
<keyword evidence="1" id="KW-0812">Transmembrane</keyword>
<keyword evidence="1" id="KW-0472">Membrane</keyword>
<evidence type="ECO:0000256" key="1">
    <source>
        <dbReference type="SAM" id="Phobius"/>
    </source>
</evidence>
<dbReference type="Pfam" id="PF03334">
    <property type="entry name" value="PhaG_MnhG_YufB"/>
    <property type="match status" value="1"/>
</dbReference>
<keyword evidence="1" id="KW-1133">Transmembrane helix</keyword>
<protein>
    <submittedName>
        <fullName evidence="2">Na+/H+ antiporter subunit G</fullName>
    </submittedName>
</protein>
<comment type="caution">
    <text evidence="2">The sequence shown here is derived from an EMBL/GenBank/DDBJ whole genome shotgun (WGS) entry which is preliminary data.</text>
</comment>
<feature type="transmembrane region" description="Helical" evidence="1">
    <location>
        <begin position="71"/>
        <end position="89"/>
    </location>
</feature>
<dbReference type="NCBIfam" id="TIGR01300">
    <property type="entry name" value="CPA3_mnhG_phaG"/>
    <property type="match status" value="1"/>
</dbReference>
<dbReference type="InterPro" id="IPR005133">
    <property type="entry name" value="PhaG_MnhG_YufB"/>
</dbReference>
<dbReference type="NCBIfam" id="NF009316">
    <property type="entry name" value="PRK12674.1-5"/>
    <property type="match status" value="1"/>
</dbReference>
<proteinExistence type="predicted"/>